<dbReference type="SMART" id="SM00838">
    <property type="entry name" value="EFG_C"/>
    <property type="match status" value="1"/>
</dbReference>
<dbReference type="GO" id="GO:0005525">
    <property type="term" value="F:GTP binding"/>
    <property type="evidence" value="ECO:0007669"/>
    <property type="project" value="UniProtKB-UniRule"/>
</dbReference>
<dbReference type="PANTHER" id="PTHR43261">
    <property type="entry name" value="TRANSLATION ELONGATION FACTOR G-RELATED"/>
    <property type="match status" value="1"/>
</dbReference>
<dbReference type="AlphaFoldDB" id="A0A4U0XDN1"/>
<feature type="domain" description="Tr-type G" evidence="6">
    <location>
        <begin position="1"/>
        <end position="291"/>
    </location>
</feature>
<dbReference type="SUPFAM" id="SSF50447">
    <property type="entry name" value="Translation proteins"/>
    <property type="match status" value="1"/>
</dbReference>
<gene>
    <name evidence="5" type="primary">MEF2</name>
    <name evidence="7" type="ORF">B0A55_07245</name>
</gene>
<dbReference type="InterPro" id="IPR000640">
    <property type="entry name" value="EFG_V-like"/>
</dbReference>
<evidence type="ECO:0000256" key="1">
    <source>
        <dbReference type="ARBA" id="ARBA00022741"/>
    </source>
</evidence>
<dbReference type="Gene3D" id="2.40.30.10">
    <property type="entry name" value="Translation factors"/>
    <property type="match status" value="1"/>
</dbReference>
<dbReference type="Gene3D" id="3.30.70.240">
    <property type="match status" value="1"/>
</dbReference>
<dbReference type="CDD" id="cd03713">
    <property type="entry name" value="EFG_mtEFG_C"/>
    <property type="match status" value="1"/>
</dbReference>
<dbReference type="InterPro" id="IPR009000">
    <property type="entry name" value="Transl_B-barrel_sf"/>
</dbReference>
<dbReference type="GO" id="GO:0032790">
    <property type="term" value="P:ribosome disassembly"/>
    <property type="evidence" value="ECO:0007669"/>
    <property type="project" value="UniProtKB-UniRule"/>
</dbReference>
<organism evidence="7 8">
    <name type="scientific">Friedmanniomyces simplex</name>
    <dbReference type="NCBI Taxonomy" id="329884"/>
    <lineage>
        <taxon>Eukaryota</taxon>
        <taxon>Fungi</taxon>
        <taxon>Dikarya</taxon>
        <taxon>Ascomycota</taxon>
        <taxon>Pezizomycotina</taxon>
        <taxon>Dothideomycetes</taxon>
        <taxon>Dothideomycetidae</taxon>
        <taxon>Mycosphaerellales</taxon>
        <taxon>Teratosphaeriaceae</taxon>
        <taxon>Friedmanniomyces</taxon>
    </lineage>
</organism>
<dbReference type="InterPro" id="IPR000795">
    <property type="entry name" value="T_Tr_GTP-bd_dom"/>
</dbReference>
<comment type="subcellular location">
    <subcellularLocation>
        <location evidence="5">Mitochondrion</location>
    </subcellularLocation>
</comment>
<reference evidence="7 8" key="1">
    <citation type="submission" date="2017-03" db="EMBL/GenBank/DDBJ databases">
        <title>Genomes of endolithic fungi from Antarctica.</title>
        <authorList>
            <person name="Coleine C."/>
            <person name="Masonjones S."/>
            <person name="Stajich J.E."/>
        </authorList>
    </citation>
    <scope>NUCLEOTIDE SEQUENCE [LARGE SCALE GENOMIC DNA]</scope>
    <source>
        <strain evidence="7 8">CCFEE 5184</strain>
    </source>
</reference>
<evidence type="ECO:0000313" key="8">
    <source>
        <dbReference type="Proteomes" id="UP000309340"/>
    </source>
</evidence>
<dbReference type="InterPro" id="IPR030851">
    <property type="entry name" value="EFG2"/>
</dbReference>
<dbReference type="Pfam" id="PF00009">
    <property type="entry name" value="GTP_EFTU"/>
    <property type="match status" value="1"/>
</dbReference>
<keyword evidence="2 5" id="KW-0648">Protein biosynthesis</keyword>
<dbReference type="Pfam" id="PF00679">
    <property type="entry name" value="EFG_C"/>
    <property type="match status" value="1"/>
</dbReference>
<dbReference type="Gene3D" id="3.40.50.300">
    <property type="entry name" value="P-loop containing nucleotide triphosphate hydrolases"/>
    <property type="match status" value="1"/>
</dbReference>
<sequence length="1201" mass="128125">MLYYSGYTRRIGDVDEGSTVTDFLPAERARGITIQSAAISFTWPPVAPDSWIPPINQMSGLPAAASLTPHTINLIDTPGHADFTFEVLRSLRVLDGAVCILDGVAGVEAQTEKVWSQASAYRIPRLIFVNKLDRDGAAFGRTVSEVGAGLGVWPAVCGVPWWTPEGKLRGVGDVVGLRGLLYGEGGDGKDVKNFSLKDLESEDAALAEELKKARVALVELLAEHDDAMVEDYLAADEDQLAIHPASITQCLRRCILRDPQKLVPVYPGASFRNVGVQPLLDAVVDLLPSPDQQADPEVSIGSGIKGGLTQFLSGKLTAATTSDYSKPSSKAISTKGKPNHALQNLEACALAFKVVADPKRGVLVYVRVYSGILARNAPLWNTNLQTSERAQRLLKMYANDAVEVDSIAAGQIGVIPGLKFARTGDTLVSYTGAHPKTGPPAPINSLQLRPIDIPAPVFFVSVEPNSLAEEKHISGSLDLLLREDPSLHVTLDEESGQTHLSGMGELHLEIARDRLVGDLRAKARIGGIEIGYREAITGPSGEVEGGYEREVAGKWAKGGCGVSIESLVEGGDKLAPREHEQLFELTDKNLLVVATPTLRADGSGVGEETPNLPDHLPMSAVMQAFKNGASAACARGPAHAYPVHSTLIRLTFDPAKHVFPNTTLAALSSAARSAVQQALQASAKASETVLMEPVMLVTISVDEYSLGGVVHDISSARGGSIVSLGSDDTTLPSDAGANVDVRRIYAPPDPFAGGHAAAEDFGAGGAVGGVKQIVARVPLKEMVGYLKHLRSLTGGRGTFTMVVDRFERMGGQRMRGVLGGMRSEDVQIVPLSPASVTQANNGITGRQLENLTMSTTLPTSAELDQMAIIDPEIKEQQQQIPQSWQLPEDKDPATLVKLMRAGWDKMPTPTPIAEVEEFRSSYITRDGTTLRLCVFKPAAGHTSKPAAGHTSKPLPLLVWYHGGGGCLGSPESTTAFCRSIVLEQSCVVVAPQYRLAPEYKSPAQVADSWDALQHVASLVADFGADASAGFIVGGESAGAVIGAVLALQARDEPLSPPLTGTFLTAGSYFNPNGIPAEYKEHYRSRHDPVCVNAPMLGKHIKAAFDACLQGDYSSPLFKAALWPSGHAGLPRTYLQTCGLDINRDEGVLYADLLRKAGVQTKLDVYPGGPHCFWHLFPNTTQGKKWKEETRAGIAWLLEAAR</sequence>
<dbReference type="InterPro" id="IPR014721">
    <property type="entry name" value="Ribsml_uS5_D2-typ_fold_subgr"/>
</dbReference>
<comment type="similarity">
    <text evidence="5">Belongs to the TRAFAC class translation factor GTPase superfamily. Classic translation factor GTPase family. EF-G/EF-2 subfamily.</text>
</comment>
<dbReference type="OrthoDB" id="198619at2759"/>
<dbReference type="FunFam" id="3.40.50.300:FF:000514">
    <property type="entry name" value="Ribosome-releasing factor 2, mitochondrial"/>
    <property type="match status" value="1"/>
</dbReference>
<proteinExistence type="inferred from homology"/>
<dbReference type="PROSITE" id="PS51722">
    <property type="entry name" value="G_TR_2"/>
    <property type="match status" value="1"/>
</dbReference>
<dbReference type="PROSITE" id="PS00301">
    <property type="entry name" value="G_TR_1"/>
    <property type="match status" value="1"/>
</dbReference>
<dbReference type="InterPro" id="IPR035647">
    <property type="entry name" value="EFG_III/V"/>
</dbReference>
<keyword evidence="3 5" id="KW-0496">Mitochondrion</keyword>
<evidence type="ECO:0000256" key="4">
    <source>
        <dbReference type="ARBA" id="ARBA00023134"/>
    </source>
</evidence>
<dbReference type="Pfam" id="PF14492">
    <property type="entry name" value="EFG_III"/>
    <property type="match status" value="1"/>
</dbReference>
<feature type="binding site" evidence="5">
    <location>
        <begin position="76"/>
        <end position="80"/>
    </location>
    <ligand>
        <name>GTP</name>
        <dbReference type="ChEBI" id="CHEBI:37565"/>
    </ligand>
</feature>
<dbReference type="PANTHER" id="PTHR43261:SF1">
    <property type="entry name" value="RIBOSOME-RELEASING FACTOR 2, MITOCHONDRIAL"/>
    <property type="match status" value="1"/>
</dbReference>
<dbReference type="NCBIfam" id="TIGR00231">
    <property type="entry name" value="small_GTP"/>
    <property type="match status" value="1"/>
</dbReference>
<dbReference type="Pfam" id="PF22042">
    <property type="entry name" value="EF-G_D2"/>
    <property type="match status" value="1"/>
</dbReference>
<dbReference type="GO" id="GO:0032543">
    <property type="term" value="P:mitochondrial translation"/>
    <property type="evidence" value="ECO:0007669"/>
    <property type="project" value="UniProtKB-UniRule"/>
</dbReference>
<dbReference type="SUPFAM" id="SSF54980">
    <property type="entry name" value="EF-G C-terminal domain-like"/>
    <property type="match status" value="2"/>
</dbReference>
<dbReference type="Pfam" id="PF07859">
    <property type="entry name" value="Abhydrolase_3"/>
    <property type="match status" value="1"/>
</dbReference>
<evidence type="ECO:0000313" key="7">
    <source>
        <dbReference type="EMBL" id="TKA72655.1"/>
    </source>
</evidence>
<dbReference type="InterPro" id="IPR053905">
    <property type="entry name" value="EF-G-like_DII"/>
</dbReference>
<dbReference type="SUPFAM" id="SSF53474">
    <property type="entry name" value="alpha/beta-Hydrolases"/>
    <property type="match status" value="1"/>
</dbReference>
<dbReference type="Gene3D" id="3.30.70.870">
    <property type="entry name" value="Elongation Factor G (Translational Gtpase), domain 3"/>
    <property type="match status" value="1"/>
</dbReference>
<evidence type="ECO:0000259" key="6">
    <source>
        <dbReference type="PROSITE" id="PS51722"/>
    </source>
</evidence>
<comment type="caution">
    <text evidence="5">Lacks conserved residue(s) required for the propagation of feature annotation.</text>
</comment>
<dbReference type="Gene3D" id="3.30.230.10">
    <property type="match status" value="1"/>
</dbReference>
<dbReference type="InterPro" id="IPR041095">
    <property type="entry name" value="EFG_II"/>
</dbReference>
<dbReference type="CDD" id="cd16262">
    <property type="entry name" value="EFG_III"/>
    <property type="match status" value="1"/>
</dbReference>
<evidence type="ECO:0000256" key="5">
    <source>
        <dbReference type="HAMAP-Rule" id="MF_03059"/>
    </source>
</evidence>
<dbReference type="GO" id="GO:0003924">
    <property type="term" value="F:GTPase activity"/>
    <property type="evidence" value="ECO:0007669"/>
    <property type="project" value="UniProtKB-UniRule"/>
</dbReference>
<dbReference type="Gene3D" id="3.40.50.1820">
    <property type="entry name" value="alpha/beta hydrolase"/>
    <property type="match status" value="1"/>
</dbReference>
<dbReference type="InterPro" id="IPR005225">
    <property type="entry name" value="Small_GTP-bd"/>
</dbReference>
<dbReference type="InterPro" id="IPR029058">
    <property type="entry name" value="AB_hydrolase_fold"/>
</dbReference>
<keyword evidence="4 5" id="KW-0342">GTP-binding</keyword>
<comment type="function">
    <text evidence="5">Mitochondrial GTPase that mediates the disassembly of ribosomes from messenger RNA at the termination of mitochondrial protein biosynthesis. Not involved in the GTP-dependent ribosomal translocation step during translation elongation.</text>
</comment>
<dbReference type="InterPro" id="IPR009022">
    <property type="entry name" value="EFG_III"/>
</dbReference>
<name>A0A4U0XDN1_9PEZI</name>
<dbReference type="SUPFAM" id="SSF52540">
    <property type="entry name" value="P-loop containing nucleoside triphosphate hydrolases"/>
    <property type="match status" value="1"/>
</dbReference>
<evidence type="ECO:0000256" key="2">
    <source>
        <dbReference type="ARBA" id="ARBA00022917"/>
    </source>
</evidence>
<dbReference type="InterPro" id="IPR031157">
    <property type="entry name" value="G_TR_CS"/>
</dbReference>
<dbReference type="Proteomes" id="UP000309340">
    <property type="component" value="Unassembled WGS sequence"/>
</dbReference>
<dbReference type="STRING" id="329884.A0A4U0XDN1"/>
<dbReference type="HAMAP" id="MF_03059">
    <property type="entry name" value="mEF_G_2"/>
    <property type="match status" value="1"/>
</dbReference>
<dbReference type="InterPro" id="IPR035649">
    <property type="entry name" value="EFG_V"/>
</dbReference>
<comment type="caution">
    <text evidence="7">The sequence shown here is derived from an EMBL/GenBank/DDBJ whole genome shotgun (WGS) entry which is preliminary data.</text>
</comment>
<dbReference type="GO" id="GO:0005759">
    <property type="term" value="C:mitochondrial matrix"/>
    <property type="evidence" value="ECO:0007669"/>
    <property type="project" value="UniProtKB-ARBA"/>
</dbReference>
<evidence type="ECO:0000256" key="3">
    <source>
        <dbReference type="ARBA" id="ARBA00023128"/>
    </source>
</evidence>
<protein>
    <recommendedName>
        <fullName evidence="5">Ribosome-releasing factor 2, mitochondrial</fullName>
        <shortName evidence="5">RRF2mt</shortName>
    </recommendedName>
    <alternativeName>
        <fullName evidence="5">Elongation factor G 2, mitochondrial</fullName>
        <shortName evidence="5">EF-G2mt</shortName>
        <shortName evidence="5">mEF-G 2</shortName>
    </alternativeName>
</protein>
<dbReference type="InterPro" id="IPR027417">
    <property type="entry name" value="P-loop_NTPase"/>
</dbReference>
<keyword evidence="8" id="KW-1185">Reference proteome</keyword>
<dbReference type="PRINTS" id="PR00315">
    <property type="entry name" value="ELONGATNFCT"/>
</dbReference>
<accession>A0A4U0XDN1</accession>
<dbReference type="FunFam" id="2.40.30.10:FF:000106">
    <property type="entry name" value="Ribosome-releasing factor 2, mitochondrial"/>
    <property type="match status" value="1"/>
</dbReference>
<feature type="binding site" evidence="5">
    <location>
        <begin position="130"/>
        <end position="133"/>
    </location>
    <ligand>
        <name>GTP</name>
        <dbReference type="ChEBI" id="CHEBI:37565"/>
    </ligand>
</feature>
<dbReference type="EMBL" id="NAJQ01000300">
    <property type="protein sequence ID" value="TKA72655.1"/>
    <property type="molecule type" value="Genomic_DNA"/>
</dbReference>
<dbReference type="InterPro" id="IPR013094">
    <property type="entry name" value="AB_hydrolase_3"/>
</dbReference>
<dbReference type="FunFam" id="3.30.70.870:FF:000007">
    <property type="entry name" value="Ribosome-releasing factor 2, mitochondrial"/>
    <property type="match status" value="1"/>
</dbReference>
<keyword evidence="1 5" id="KW-0547">Nucleotide-binding</keyword>